<gene>
    <name evidence="2" type="ORF">TNIN_265811</name>
</gene>
<feature type="signal peptide" evidence="1">
    <location>
        <begin position="1"/>
        <end position="15"/>
    </location>
</feature>
<evidence type="ECO:0000313" key="2">
    <source>
        <dbReference type="EMBL" id="GFY43328.1"/>
    </source>
</evidence>
<dbReference type="EMBL" id="BMAV01003605">
    <property type="protein sequence ID" value="GFY43328.1"/>
    <property type="molecule type" value="Genomic_DNA"/>
</dbReference>
<sequence>MNWMLFFSRLYVMVCENLFSSLLFFVKERSGFNPVKSCIFTACPKFQASECHLRNLIVLRSGDGINPIQFWTSHKLHVTLPFRKMVGDHKREESGIAE</sequence>
<feature type="chain" id="PRO_5036459626" description="Secreted protein" evidence="1">
    <location>
        <begin position="16"/>
        <end position="98"/>
    </location>
</feature>
<keyword evidence="3" id="KW-1185">Reference proteome</keyword>
<dbReference type="AlphaFoldDB" id="A0A8X6WXX3"/>
<proteinExistence type="predicted"/>
<keyword evidence="1" id="KW-0732">Signal</keyword>
<comment type="caution">
    <text evidence="2">The sequence shown here is derived from an EMBL/GenBank/DDBJ whole genome shotgun (WGS) entry which is preliminary data.</text>
</comment>
<organism evidence="2 3">
    <name type="scientific">Trichonephila inaurata madagascariensis</name>
    <dbReference type="NCBI Taxonomy" id="2747483"/>
    <lineage>
        <taxon>Eukaryota</taxon>
        <taxon>Metazoa</taxon>
        <taxon>Ecdysozoa</taxon>
        <taxon>Arthropoda</taxon>
        <taxon>Chelicerata</taxon>
        <taxon>Arachnida</taxon>
        <taxon>Araneae</taxon>
        <taxon>Araneomorphae</taxon>
        <taxon>Entelegynae</taxon>
        <taxon>Araneoidea</taxon>
        <taxon>Nephilidae</taxon>
        <taxon>Trichonephila</taxon>
        <taxon>Trichonephila inaurata</taxon>
    </lineage>
</organism>
<protein>
    <recommendedName>
        <fullName evidence="4">Secreted protein</fullName>
    </recommendedName>
</protein>
<dbReference type="Proteomes" id="UP000886998">
    <property type="component" value="Unassembled WGS sequence"/>
</dbReference>
<evidence type="ECO:0000256" key="1">
    <source>
        <dbReference type="SAM" id="SignalP"/>
    </source>
</evidence>
<evidence type="ECO:0008006" key="4">
    <source>
        <dbReference type="Google" id="ProtNLM"/>
    </source>
</evidence>
<accession>A0A8X6WXX3</accession>
<reference evidence="2" key="1">
    <citation type="submission" date="2020-08" db="EMBL/GenBank/DDBJ databases">
        <title>Multicomponent nature underlies the extraordinary mechanical properties of spider dragline silk.</title>
        <authorList>
            <person name="Kono N."/>
            <person name="Nakamura H."/>
            <person name="Mori M."/>
            <person name="Yoshida Y."/>
            <person name="Ohtoshi R."/>
            <person name="Malay A.D."/>
            <person name="Moran D.A.P."/>
            <person name="Tomita M."/>
            <person name="Numata K."/>
            <person name="Arakawa K."/>
        </authorList>
    </citation>
    <scope>NUCLEOTIDE SEQUENCE</scope>
</reference>
<name>A0A8X6WXX3_9ARAC</name>
<evidence type="ECO:0000313" key="3">
    <source>
        <dbReference type="Proteomes" id="UP000886998"/>
    </source>
</evidence>